<evidence type="ECO:0000256" key="10">
    <source>
        <dbReference type="ARBA" id="ARBA00023239"/>
    </source>
</evidence>
<comment type="similarity">
    <text evidence="6">Belongs to the mannonate dehydratase family.</text>
</comment>
<dbReference type="Gene3D" id="3.20.20.150">
    <property type="entry name" value="Divalent-metal-dependent TIM barrel enzymes"/>
    <property type="match status" value="1"/>
</dbReference>
<evidence type="ECO:0000256" key="8">
    <source>
        <dbReference type="ARBA" id="ARBA00023004"/>
    </source>
</evidence>
<dbReference type="PANTHER" id="PTHR30387:SF2">
    <property type="entry name" value="MANNONATE DEHYDRATASE"/>
    <property type="match status" value="1"/>
</dbReference>
<dbReference type="PANTHER" id="PTHR30387">
    <property type="entry name" value="MANNONATE DEHYDRATASE"/>
    <property type="match status" value="1"/>
</dbReference>
<evidence type="ECO:0000256" key="5">
    <source>
        <dbReference type="ARBA" id="ARBA00004892"/>
    </source>
</evidence>
<dbReference type="AlphaFoldDB" id="A0A382T5F3"/>
<evidence type="ECO:0000256" key="6">
    <source>
        <dbReference type="ARBA" id="ARBA00007389"/>
    </source>
</evidence>
<comment type="catalytic activity">
    <reaction evidence="1">
        <text>D-mannonate = 2-dehydro-3-deoxy-D-gluconate + H2O</text>
        <dbReference type="Rhea" id="RHEA:20097"/>
        <dbReference type="ChEBI" id="CHEBI:15377"/>
        <dbReference type="ChEBI" id="CHEBI:17767"/>
        <dbReference type="ChEBI" id="CHEBI:57990"/>
        <dbReference type="EC" id="4.2.1.8"/>
    </reaction>
</comment>
<proteinExistence type="inferred from homology"/>
<dbReference type="SUPFAM" id="SSF51658">
    <property type="entry name" value="Xylose isomerase-like"/>
    <property type="match status" value="1"/>
</dbReference>
<keyword evidence="8" id="KW-0408">Iron</keyword>
<name>A0A382T5F3_9ZZZZ</name>
<gene>
    <name evidence="11" type="ORF">METZ01_LOCUS369849</name>
</gene>
<evidence type="ECO:0000313" key="11">
    <source>
        <dbReference type="EMBL" id="SVD16995.1"/>
    </source>
</evidence>
<organism evidence="11">
    <name type="scientific">marine metagenome</name>
    <dbReference type="NCBI Taxonomy" id="408172"/>
    <lineage>
        <taxon>unclassified sequences</taxon>
        <taxon>metagenomes</taxon>
        <taxon>ecological metagenomes</taxon>
    </lineage>
</organism>
<evidence type="ECO:0000256" key="3">
    <source>
        <dbReference type="ARBA" id="ARBA00001954"/>
    </source>
</evidence>
<keyword evidence="10" id="KW-0456">Lyase</keyword>
<feature type="non-terminal residue" evidence="11">
    <location>
        <position position="181"/>
    </location>
</feature>
<dbReference type="Pfam" id="PF03786">
    <property type="entry name" value="UxuA"/>
    <property type="match status" value="2"/>
</dbReference>
<comment type="function">
    <text evidence="4">Catalyzes the dehydration of D-mannonate.</text>
</comment>
<evidence type="ECO:0000256" key="9">
    <source>
        <dbReference type="ARBA" id="ARBA00023211"/>
    </source>
</evidence>
<dbReference type="GO" id="GO:0042840">
    <property type="term" value="P:D-glucuronate catabolic process"/>
    <property type="evidence" value="ECO:0007669"/>
    <property type="project" value="TreeGrafter"/>
</dbReference>
<dbReference type="GO" id="GO:0008198">
    <property type="term" value="F:ferrous iron binding"/>
    <property type="evidence" value="ECO:0007669"/>
    <property type="project" value="TreeGrafter"/>
</dbReference>
<evidence type="ECO:0000256" key="2">
    <source>
        <dbReference type="ARBA" id="ARBA00001936"/>
    </source>
</evidence>
<evidence type="ECO:0000256" key="7">
    <source>
        <dbReference type="ARBA" id="ARBA00012927"/>
    </source>
</evidence>
<dbReference type="EMBL" id="UINC01133835">
    <property type="protein sequence ID" value="SVD16995.1"/>
    <property type="molecule type" value="Genomic_DNA"/>
</dbReference>
<reference evidence="11" key="1">
    <citation type="submission" date="2018-05" db="EMBL/GenBank/DDBJ databases">
        <authorList>
            <person name="Lanie J.A."/>
            <person name="Ng W.-L."/>
            <person name="Kazmierczak K.M."/>
            <person name="Andrzejewski T.M."/>
            <person name="Davidsen T.M."/>
            <person name="Wayne K.J."/>
            <person name="Tettelin H."/>
            <person name="Glass J.I."/>
            <person name="Rusch D."/>
            <person name="Podicherti R."/>
            <person name="Tsui H.-C.T."/>
            <person name="Winkler M.E."/>
        </authorList>
    </citation>
    <scope>NUCLEOTIDE SEQUENCE</scope>
</reference>
<protein>
    <recommendedName>
        <fullName evidence="7">mannonate dehydratase</fullName>
        <ecNumber evidence="7">4.2.1.8</ecNumber>
    </recommendedName>
</protein>
<comment type="cofactor">
    <cofactor evidence="2">
        <name>Mn(2+)</name>
        <dbReference type="ChEBI" id="CHEBI:29035"/>
    </cofactor>
</comment>
<dbReference type="GO" id="GO:0008927">
    <property type="term" value="F:mannonate dehydratase activity"/>
    <property type="evidence" value="ECO:0007669"/>
    <property type="project" value="UniProtKB-EC"/>
</dbReference>
<keyword evidence="9" id="KW-0464">Manganese</keyword>
<dbReference type="EC" id="4.2.1.8" evidence="7"/>
<dbReference type="InterPro" id="IPR004628">
    <property type="entry name" value="Man_deHydtase"/>
</dbReference>
<evidence type="ECO:0000256" key="4">
    <source>
        <dbReference type="ARBA" id="ARBA00002713"/>
    </source>
</evidence>
<dbReference type="InterPro" id="IPR036237">
    <property type="entry name" value="Xyl_isomerase-like_sf"/>
</dbReference>
<comment type="cofactor">
    <cofactor evidence="3">
        <name>Fe(2+)</name>
        <dbReference type="ChEBI" id="CHEBI:29033"/>
    </cofactor>
</comment>
<accession>A0A382T5F3</accession>
<dbReference type="GO" id="GO:0030145">
    <property type="term" value="F:manganese ion binding"/>
    <property type="evidence" value="ECO:0007669"/>
    <property type="project" value="TreeGrafter"/>
</dbReference>
<comment type="pathway">
    <text evidence="5">Carbohydrate metabolism; pentose and glucuronate interconversion.</text>
</comment>
<evidence type="ECO:0000256" key="1">
    <source>
        <dbReference type="ARBA" id="ARBA00001794"/>
    </source>
</evidence>
<sequence length="181" mass="20726">MSLSMRIGLGQFNELTDEMCQFIKQIGCDDFLMNTPRMSGDHQWEVADLAALKAKAEQYELRLMALENVPISFYDKIMLGLNRREQQLEYMATTVRNMGKVGIPILGYHWIPNSVWRTPEPATVRGGAKASRFELAPHVDAPLSFGREFTAEEMWDNYCWYLDRILPVAEEAGVRLALHPD</sequence>